<dbReference type="EMBL" id="UFUZ01000001">
    <property type="protein sequence ID" value="SUX26625.1"/>
    <property type="molecule type" value="Genomic_DNA"/>
</dbReference>
<dbReference type="RefSeq" id="WP_115629824.1">
    <property type="nucleotide sequence ID" value="NZ_JANKIR010000013.1"/>
</dbReference>
<evidence type="ECO:0000256" key="1">
    <source>
        <dbReference type="ARBA" id="ARBA00004651"/>
    </source>
</evidence>
<organism evidence="7 8">
    <name type="scientific">Campylobacter upsaliensis</name>
    <dbReference type="NCBI Taxonomy" id="28080"/>
    <lineage>
        <taxon>Bacteria</taxon>
        <taxon>Pseudomonadati</taxon>
        <taxon>Campylobacterota</taxon>
        <taxon>Epsilonproteobacteria</taxon>
        <taxon>Campylobacterales</taxon>
        <taxon>Campylobacteraceae</taxon>
        <taxon>Campylobacter</taxon>
    </lineage>
</organism>
<dbReference type="PANTHER" id="PTHR30086:SF5">
    <property type="entry name" value="HOMOGENTISATE EXPORT PROTEIN"/>
    <property type="match status" value="1"/>
</dbReference>
<feature type="transmembrane region" description="Helical" evidence="6">
    <location>
        <begin position="172"/>
        <end position="189"/>
    </location>
</feature>
<evidence type="ECO:0000313" key="7">
    <source>
        <dbReference type="EMBL" id="SUX26625.1"/>
    </source>
</evidence>
<reference evidence="7 8" key="1">
    <citation type="submission" date="2018-06" db="EMBL/GenBank/DDBJ databases">
        <authorList>
            <consortium name="Pathogen Informatics"/>
            <person name="Doyle S."/>
        </authorList>
    </citation>
    <scope>NUCLEOTIDE SEQUENCE [LARGE SCALE GENOMIC DNA]</scope>
    <source>
        <strain evidence="7 8">NCTC12264</strain>
    </source>
</reference>
<dbReference type="PANTHER" id="PTHR30086">
    <property type="entry name" value="ARGININE EXPORTER PROTEIN ARGO"/>
    <property type="match status" value="1"/>
</dbReference>
<evidence type="ECO:0000256" key="5">
    <source>
        <dbReference type="ARBA" id="ARBA00023136"/>
    </source>
</evidence>
<feature type="transmembrane region" description="Helical" evidence="6">
    <location>
        <begin position="66"/>
        <end position="84"/>
    </location>
</feature>
<evidence type="ECO:0000313" key="8">
    <source>
        <dbReference type="Proteomes" id="UP000254161"/>
    </source>
</evidence>
<name>A0A381EHX1_CAMUP</name>
<evidence type="ECO:0000256" key="2">
    <source>
        <dbReference type="ARBA" id="ARBA00022475"/>
    </source>
</evidence>
<evidence type="ECO:0000256" key="4">
    <source>
        <dbReference type="ARBA" id="ARBA00022989"/>
    </source>
</evidence>
<keyword evidence="2" id="KW-1003">Cell membrane</keyword>
<dbReference type="AlphaFoldDB" id="A0A381EHX1"/>
<feature type="transmembrane region" description="Helical" evidence="6">
    <location>
        <begin position="104"/>
        <end position="124"/>
    </location>
</feature>
<gene>
    <name evidence="7" type="primary">rhtB</name>
    <name evidence="7" type="ORF">NCTC12264_00853</name>
</gene>
<dbReference type="GO" id="GO:0042970">
    <property type="term" value="F:homoserine transmembrane transporter activity"/>
    <property type="evidence" value="ECO:0007669"/>
    <property type="project" value="TreeGrafter"/>
</dbReference>
<feature type="transmembrane region" description="Helical" evidence="6">
    <location>
        <begin position="6"/>
        <end position="25"/>
    </location>
</feature>
<dbReference type="Pfam" id="PF01810">
    <property type="entry name" value="LysE"/>
    <property type="match status" value="1"/>
</dbReference>
<feature type="transmembrane region" description="Helical" evidence="6">
    <location>
        <begin position="37"/>
        <end position="60"/>
    </location>
</feature>
<sequence length="190" mass="21640">MEYFLLFLTLIPISLLPGFNMILAFSLGLSLGYKATLWVMVGQLVGLALAVGICILSLNFLSQFEFIFQILKYFSVAFLLYMSVKLWRTKLSIKQDEITKKRRFSLMLQGFITSVSNPKVWIFFFSLLPSFIHLNLFFLMSLILSIEFSCLNLYALGGSVFKHFMNAHLDKIGKFSALCIVGIALSFLLE</sequence>
<keyword evidence="4 6" id="KW-1133">Transmembrane helix</keyword>
<evidence type="ECO:0000256" key="6">
    <source>
        <dbReference type="SAM" id="Phobius"/>
    </source>
</evidence>
<keyword evidence="5 6" id="KW-0472">Membrane</keyword>
<dbReference type="Proteomes" id="UP000254161">
    <property type="component" value="Unassembled WGS sequence"/>
</dbReference>
<comment type="subcellular location">
    <subcellularLocation>
        <location evidence="1">Cell membrane</location>
        <topology evidence="1">Multi-pass membrane protein</topology>
    </subcellularLocation>
</comment>
<dbReference type="InterPro" id="IPR001123">
    <property type="entry name" value="LeuE-type"/>
</dbReference>
<accession>A0A381EHX1</accession>
<protein>
    <submittedName>
        <fullName evidence="7">Threonine efflux protein</fullName>
    </submittedName>
</protein>
<evidence type="ECO:0000256" key="3">
    <source>
        <dbReference type="ARBA" id="ARBA00022692"/>
    </source>
</evidence>
<keyword evidence="3 6" id="KW-0812">Transmembrane</keyword>
<feature type="transmembrane region" description="Helical" evidence="6">
    <location>
        <begin position="136"/>
        <end position="160"/>
    </location>
</feature>
<dbReference type="GO" id="GO:0005886">
    <property type="term" value="C:plasma membrane"/>
    <property type="evidence" value="ECO:0007669"/>
    <property type="project" value="UniProtKB-SubCell"/>
</dbReference>
<proteinExistence type="predicted"/>